<dbReference type="OrthoDB" id="5314997at2759"/>
<dbReference type="RefSeq" id="XP_001799550.1">
    <property type="nucleotide sequence ID" value="XM_001799498.1"/>
</dbReference>
<evidence type="ECO:0000313" key="1">
    <source>
        <dbReference type="EMBL" id="QRD00711.1"/>
    </source>
</evidence>
<sequence length="146" mass="16210">MEVSAQQLSFLDLPIELRIMIYEHISYLTVQSVFARLPTTGPASSFALTSSAQTAMLVTCRTINIEARAIMTQQKQTLLDGPGCKLPFAQIEADCEALLALSSEYSVFEAIKDYYVLVREDRTNPADVDTIFSKSEASMIEKLGLY</sequence>
<evidence type="ECO:0008006" key="3">
    <source>
        <dbReference type="Google" id="ProtNLM"/>
    </source>
</evidence>
<proteinExistence type="predicted"/>
<gene>
    <name evidence="1" type="ORF">JI435_438510</name>
</gene>
<dbReference type="Proteomes" id="UP000663193">
    <property type="component" value="Chromosome 11"/>
</dbReference>
<keyword evidence="2" id="KW-1185">Reference proteome</keyword>
<dbReference type="VEuPathDB" id="FungiDB:JI435_438510"/>
<organism evidence="1 2">
    <name type="scientific">Phaeosphaeria nodorum (strain SN15 / ATCC MYA-4574 / FGSC 10173)</name>
    <name type="common">Glume blotch fungus</name>
    <name type="synonym">Parastagonospora nodorum</name>
    <dbReference type="NCBI Taxonomy" id="321614"/>
    <lineage>
        <taxon>Eukaryota</taxon>
        <taxon>Fungi</taxon>
        <taxon>Dikarya</taxon>
        <taxon>Ascomycota</taxon>
        <taxon>Pezizomycotina</taxon>
        <taxon>Dothideomycetes</taxon>
        <taxon>Pleosporomycetidae</taxon>
        <taxon>Pleosporales</taxon>
        <taxon>Pleosporineae</taxon>
        <taxon>Phaeosphaeriaceae</taxon>
        <taxon>Parastagonospora</taxon>
    </lineage>
</organism>
<protein>
    <recommendedName>
        <fullName evidence="3">F-box domain-containing protein</fullName>
    </recommendedName>
</protein>
<accession>A0A7U2I2B1</accession>
<dbReference type="AlphaFoldDB" id="A0A7U2I2B1"/>
<name>A0A7U2I2B1_PHANO</name>
<dbReference type="KEGG" id="pno:SNOG_09251"/>
<dbReference type="EMBL" id="CP069033">
    <property type="protein sequence ID" value="QRD00711.1"/>
    <property type="molecule type" value="Genomic_DNA"/>
</dbReference>
<reference evidence="2" key="1">
    <citation type="journal article" date="2021" name="BMC Genomics">
        <title>Chromosome-level genome assembly and manually-curated proteome of model necrotroph Parastagonospora nodorum Sn15 reveals a genome-wide trove of candidate effector homologs, and redundancy of virulence-related functions within an accessory chromosome.</title>
        <authorList>
            <person name="Bertazzoni S."/>
            <person name="Jones D.A.B."/>
            <person name="Phan H.T."/>
            <person name="Tan K.-C."/>
            <person name="Hane J.K."/>
        </authorList>
    </citation>
    <scope>NUCLEOTIDE SEQUENCE [LARGE SCALE GENOMIC DNA]</scope>
    <source>
        <strain evidence="2">SN15 / ATCC MYA-4574 / FGSC 10173)</strain>
    </source>
</reference>
<evidence type="ECO:0000313" key="2">
    <source>
        <dbReference type="Proteomes" id="UP000663193"/>
    </source>
</evidence>